<comment type="caution">
    <text evidence="5">The sequence shown here is derived from an EMBL/GenBank/DDBJ whole genome shotgun (WGS) entry which is preliminary data.</text>
</comment>
<feature type="domain" description="Glycosyl hydrolase family 13 catalytic" evidence="4">
    <location>
        <begin position="183"/>
        <end position="577"/>
    </location>
</feature>
<keyword evidence="6" id="KW-1185">Reference proteome</keyword>
<dbReference type="CDD" id="cd11326">
    <property type="entry name" value="AmyAc_Glg_debranch"/>
    <property type="match status" value="1"/>
</dbReference>
<dbReference type="PANTHER" id="PTHR43002">
    <property type="entry name" value="GLYCOGEN DEBRANCHING ENZYME"/>
    <property type="match status" value="1"/>
</dbReference>
<evidence type="ECO:0000256" key="1">
    <source>
        <dbReference type="ARBA" id="ARBA00008061"/>
    </source>
</evidence>
<proteinExistence type="inferred from homology"/>
<dbReference type="AlphaFoldDB" id="A0AA37F9Y0"/>
<comment type="similarity">
    <text evidence="1">Belongs to the glycosyl hydrolase 13 family.</text>
</comment>
<evidence type="ECO:0000313" key="6">
    <source>
        <dbReference type="Proteomes" id="UP000632195"/>
    </source>
</evidence>
<dbReference type="RefSeq" id="WP_188681602.1">
    <property type="nucleotide sequence ID" value="NZ_BMNY01000002.1"/>
</dbReference>
<dbReference type="Gene3D" id="2.60.40.10">
    <property type="entry name" value="Immunoglobulins"/>
    <property type="match status" value="1"/>
</dbReference>
<keyword evidence="3" id="KW-0326">Glycosidase</keyword>
<dbReference type="EMBL" id="BMNY01000002">
    <property type="protein sequence ID" value="GGM77159.1"/>
    <property type="molecule type" value="Genomic_DNA"/>
</dbReference>
<accession>A0AA37F9Y0</accession>
<keyword evidence="2" id="KW-0378">Hydrolase</keyword>
<dbReference type="InterPro" id="IPR014756">
    <property type="entry name" value="Ig_E-set"/>
</dbReference>
<dbReference type="SMART" id="SM00642">
    <property type="entry name" value="Aamy"/>
    <property type="match status" value="1"/>
</dbReference>
<dbReference type="SUPFAM" id="SSF81296">
    <property type="entry name" value="E set domains"/>
    <property type="match status" value="1"/>
</dbReference>
<dbReference type="InterPro" id="IPR044505">
    <property type="entry name" value="GlgX_Isoamylase_N_E_set"/>
</dbReference>
<dbReference type="SUPFAM" id="SSF51011">
    <property type="entry name" value="Glycosyl hydrolase domain"/>
    <property type="match status" value="1"/>
</dbReference>
<dbReference type="NCBIfam" id="TIGR02100">
    <property type="entry name" value="glgX_debranch"/>
    <property type="match status" value="1"/>
</dbReference>
<dbReference type="Pfam" id="PF02922">
    <property type="entry name" value="CBM_48"/>
    <property type="match status" value="1"/>
</dbReference>
<reference evidence="5" key="2">
    <citation type="submission" date="2022-09" db="EMBL/GenBank/DDBJ databases">
        <authorList>
            <person name="Sun Q."/>
            <person name="Ohkuma M."/>
        </authorList>
    </citation>
    <scope>NUCLEOTIDE SEQUENCE</scope>
    <source>
        <strain evidence="5">JCM 13583</strain>
    </source>
</reference>
<evidence type="ECO:0000256" key="3">
    <source>
        <dbReference type="ARBA" id="ARBA00023295"/>
    </source>
</evidence>
<gene>
    <name evidence="5" type="ORF">GCM10007108_14060</name>
</gene>
<dbReference type="InterPro" id="IPR013783">
    <property type="entry name" value="Ig-like_fold"/>
</dbReference>
<evidence type="ECO:0000256" key="2">
    <source>
        <dbReference type="ARBA" id="ARBA00022801"/>
    </source>
</evidence>
<dbReference type="Pfam" id="PF00128">
    <property type="entry name" value="Alpha-amylase"/>
    <property type="match status" value="2"/>
</dbReference>
<dbReference type="InterPro" id="IPR006047">
    <property type="entry name" value="GH13_cat_dom"/>
</dbReference>
<dbReference type="Proteomes" id="UP000632195">
    <property type="component" value="Unassembled WGS sequence"/>
</dbReference>
<dbReference type="SUPFAM" id="SSF51445">
    <property type="entry name" value="(Trans)glycosidases"/>
    <property type="match status" value="1"/>
</dbReference>
<organism evidence="5 6">
    <name type="scientific">Thermogymnomonas acidicola</name>
    <dbReference type="NCBI Taxonomy" id="399579"/>
    <lineage>
        <taxon>Archaea</taxon>
        <taxon>Methanobacteriati</taxon>
        <taxon>Thermoplasmatota</taxon>
        <taxon>Thermoplasmata</taxon>
        <taxon>Thermoplasmatales</taxon>
        <taxon>Thermogymnomonas</taxon>
    </lineage>
</organism>
<dbReference type="InterPro" id="IPR013780">
    <property type="entry name" value="Glyco_hydro_b"/>
</dbReference>
<evidence type="ECO:0000259" key="4">
    <source>
        <dbReference type="SMART" id="SM00642"/>
    </source>
</evidence>
<reference evidence="5" key="1">
    <citation type="journal article" date="2014" name="Int. J. Syst. Evol. Microbiol.">
        <title>Complete genome sequence of Corynebacterium casei LMG S-19264T (=DSM 44701T), isolated from a smear-ripened cheese.</title>
        <authorList>
            <consortium name="US DOE Joint Genome Institute (JGI-PGF)"/>
            <person name="Walter F."/>
            <person name="Albersmeier A."/>
            <person name="Kalinowski J."/>
            <person name="Ruckert C."/>
        </authorList>
    </citation>
    <scope>NUCLEOTIDE SEQUENCE</scope>
    <source>
        <strain evidence="5">JCM 13583</strain>
    </source>
</reference>
<dbReference type="CDD" id="cd02856">
    <property type="entry name" value="E_set_GDE_Isoamylase_N"/>
    <property type="match status" value="1"/>
</dbReference>
<dbReference type="GO" id="GO:0004135">
    <property type="term" value="F:amylo-alpha-1,6-glucosidase activity"/>
    <property type="evidence" value="ECO:0007669"/>
    <property type="project" value="InterPro"/>
</dbReference>
<sequence length="704" mass="81367">MLKVGRGSPFPVGPTWSEEEGGVNFSIFSENATAVYLEIYGRPDDRDPKEVIEFREQDAFLWHSFVSGLGPGTLYGYRVDGPYEPEKGLRFNRNKLLIDPYTRSITSEIKWSNDLFGYNIGDSREDLSFNEADDAGNMPKCVIVDGNFDWKGDRRPRHEWTRTVIYETHVKGITARHPEIEEEIRGTYKAMASDRVISYLKDLGITSVELMPVHHHVDDKYLVDRGLRNYWGYNTIGFFAPDFRYSSDKSPGGAVREFKEMVRRLHENGIEVILDVVYNHTAEGNHLGPTLSFRGIDNLSYYRLDPKNPRYYVDFTGTGNSLNASNPYVLQMVMDSLRYWVLEMHVDGFRFDLAATLARQLFDVDRLSAFFDIVHQDPVISRVKLIAEPWDVGPGGYQVGQFPALWAEWNGKYRDSMRRFWRGDPGMMGEFATRLSGSPDLYEENGRRPHSSINYITCHDGFTLNDLVSYERKHNEANGHNNEDGTNDNYSVNFGVEGPTEDREILAKRMRRMKNFMITLFTSQGVPMLLGGDEIMRTQQGNNNAYCQDNEISWYDWNLDERKKHFLEFVKLVIHLRRNNNVLRRRNFLSGERRPDTGARDVIWLRPDGTEMTQEDWSKAEQKYLAVHLSGKVRDPYDEEATNGDLILLFNASDRDVMFNLPHSERGWKVLIDSVSDSLQYYPAPVYQDRYLLRADSAAVIQEM</sequence>
<evidence type="ECO:0000313" key="5">
    <source>
        <dbReference type="EMBL" id="GGM77159.1"/>
    </source>
</evidence>
<dbReference type="Gene3D" id="3.20.20.80">
    <property type="entry name" value="Glycosidases"/>
    <property type="match status" value="1"/>
</dbReference>
<dbReference type="GO" id="GO:0005980">
    <property type="term" value="P:glycogen catabolic process"/>
    <property type="evidence" value="ECO:0007669"/>
    <property type="project" value="InterPro"/>
</dbReference>
<dbReference type="InterPro" id="IPR004193">
    <property type="entry name" value="Glyco_hydro_13_N"/>
</dbReference>
<name>A0AA37F9Y0_9ARCH</name>
<dbReference type="InterPro" id="IPR017853">
    <property type="entry name" value="GH"/>
</dbReference>
<protein>
    <submittedName>
        <fullName evidence="5">Glycogen debranching enzyme</fullName>
    </submittedName>
</protein>
<dbReference type="InterPro" id="IPR011837">
    <property type="entry name" value="Glycogen_debranch_GlgX"/>
</dbReference>
<dbReference type="Gene3D" id="2.60.40.1180">
    <property type="entry name" value="Golgi alpha-mannosidase II"/>
    <property type="match status" value="1"/>
</dbReference>